<dbReference type="SUPFAM" id="SSF56796">
    <property type="entry name" value="Dehydroquinate synthase-like"/>
    <property type="match status" value="1"/>
</dbReference>
<proteinExistence type="inferred from homology"/>
<dbReference type="Pfam" id="PF01761">
    <property type="entry name" value="DHQ_synthase"/>
    <property type="match status" value="1"/>
</dbReference>
<keyword evidence="14" id="KW-0547">Nucleotide-binding</keyword>
<feature type="domain" description="3-dehydroquinate synthase C-terminal" evidence="22">
    <location>
        <begin position="174"/>
        <end position="311"/>
    </location>
</feature>
<keyword evidence="13" id="KW-0479">Metal-binding</keyword>
<comment type="catalytic activity">
    <reaction evidence="1">
        <text>7-phospho-2-dehydro-3-deoxy-D-arabino-heptonate = 3-dehydroquinate + phosphate</text>
        <dbReference type="Rhea" id="RHEA:21968"/>
        <dbReference type="ChEBI" id="CHEBI:32364"/>
        <dbReference type="ChEBI" id="CHEBI:43474"/>
        <dbReference type="ChEBI" id="CHEBI:58394"/>
        <dbReference type="EC" id="4.2.3.4"/>
    </reaction>
</comment>
<evidence type="ECO:0000256" key="14">
    <source>
        <dbReference type="ARBA" id="ARBA00022741"/>
    </source>
</evidence>
<evidence type="ECO:0000256" key="1">
    <source>
        <dbReference type="ARBA" id="ARBA00001393"/>
    </source>
</evidence>
<keyword evidence="15" id="KW-0862">Zinc</keyword>
<accession>A0A7C5PR37</accession>
<evidence type="ECO:0000313" key="23">
    <source>
        <dbReference type="EMBL" id="HHI66154.1"/>
    </source>
</evidence>
<keyword evidence="12" id="KW-0028">Amino-acid biosynthesis</keyword>
<gene>
    <name evidence="23" type="primary">aroB</name>
    <name evidence="23" type="ORF">ENL70_06380</name>
</gene>
<evidence type="ECO:0000256" key="2">
    <source>
        <dbReference type="ARBA" id="ARBA00001911"/>
    </source>
</evidence>
<keyword evidence="18 23" id="KW-0456">Lyase</keyword>
<comment type="cofactor">
    <cofactor evidence="3">
        <name>Co(2+)</name>
        <dbReference type="ChEBI" id="CHEBI:48828"/>
    </cofactor>
</comment>
<evidence type="ECO:0000256" key="15">
    <source>
        <dbReference type="ARBA" id="ARBA00022833"/>
    </source>
</evidence>
<evidence type="ECO:0000256" key="6">
    <source>
        <dbReference type="ARBA" id="ARBA00004496"/>
    </source>
</evidence>
<evidence type="ECO:0000259" key="22">
    <source>
        <dbReference type="Pfam" id="PF24621"/>
    </source>
</evidence>
<dbReference type="PANTHER" id="PTHR43622">
    <property type="entry name" value="3-DEHYDROQUINATE SYNTHASE"/>
    <property type="match status" value="1"/>
</dbReference>
<comment type="similarity">
    <text evidence="8">Belongs to the sugar phosphate cyclases superfamily. Dehydroquinate synthase family.</text>
</comment>
<evidence type="ECO:0000256" key="10">
    <source>
        <dbReference type="ARBA" id="ARBA00017684"/>
    </source>
</evidence>
<dbReference type="FunFam" id="3.40.50.1970:FF:000007">
    <property type="entry name" value="Pentafunctional AROM polypeptide"/>
    <property type="match status" value="1"/>
</dbReference>
<comment type="pathway">
    <text evidence="7">Metabolic intermediate biosynthesis; chorismate biosynthesis; chorismate from D-erythrose 4-phosphate and phosphoenolpyruvate: step 2/7.</text>
</comment>
<dbReference type="GO" id="GO:0003856">
    <property type="term" value="F:3-dehydroquinate synthase activity"/>
    <property type="evidence" value="ECO:0007669"/>
    <property type="project" value="UniProtKB-UniRule"/>
</dbReference>
<dbReference type="InterPro" id="IPR056179">
    <property type="entry name" value="DHQS_C"/>
</dbReference>
<feature type="domain" description="3-dehydroquinate synthase N-terminal" evidence="21">
    <location>
        <begin position="60"/>
        <end position="172"/>
    </location>
</feature>
<dbReference type="GO" id="GO:0005737">
    <property type="term" value="C:cytoplasm"/>
    <property type="evidence" value="ECO:0007669"/>
    <property type="project" value="UniProtKB-SubCell"/>
</dbReference>
<keyword evidence="16" id="KW-0520">NAD</keyword>
<dbReference type="GO" id="GO:0046872">
    <property type="term" value="F:metal ion binding"/>
    <property type="evidence" value="ECO:0007669"/>
    <property type="project" value="UniProtKB-KW"/>
</dbReference>
<dbReference type="GO" id="GO:0009073">
    <property type="term" value="P:aromatic amino acid family biosynthetic process"/>
    <property type="evidence" value="ECO:0007669"/>
    <property type="project" value="UniProtKB-KW"/>
</dbReference>
<dbReference type="PANTHER" id="PTHR43622:SF7">
    <property type="entry name" value="3-DEHYDROQUINATE SYNTHASE, CHLOROPLASTIC"/>
    <property type="match status" value="1"/>
</dbReference>
<evidence type="ECO:0000256" key="7">
    <source>
        <dbReference type="ARBA" id="ARBA00004661"/>
    </source>
</evidence>
<dbReference type="Gene3D" id="3.40.50.1970">
    <property type="match status" value="1"/>
</dbReference>
<evidence type="ECO:0000256" key="19">
    <source>
        <dbReference type="ARBA" id="ARBA00023285"/>
    </source>
</evidence>
<evidence type="ECO:0000256" key="12">
    <source>
        <dbReference type="ARBA" id="ARBA00022605"/>
    </source>
</evidence>
<comment type="function">
    <text evidence="5">Catalyzes the conversion of 3-deoxy-D-arabino-heptulosonate 7-phosphate (DAHP) to dehydroquinate (DHQ).</text>
</comment>
<evidence type="ECO:0000256" key="9">
    <source>
        <dbReference type="ARBA" id="ARBA00013031"/>
    </source>
</evidence>
<comment type="caution">
    <text evidence="23">The sequence shown here is derived from an EMBL/GenBank/DDBJ whole genome shotgun (WGS) entry which is preliminary data.</text>
</comment>
<keyword evidence="19" id="KW-0170">Cobalt</keyword>
<dbReference type="EC" id="4.2.3.4" evidence="9 20"/>
<dbReference type="CDD" id="cd08195">
    <property type="entry name" value="DHQS"/>
    <property type="match status" value="1"/>
</dbReference>
<evidence type="ECO:0000256" key="3">
    <source>
        <dbReference type="ARBA" id="ARBA00001941"/>
    </source>
</evidence>
<evidence type="ECO:0000256" key="13">
    <source>
        <dbReference type="ARBA" id="ARBA00022723"/>
    </source>
</evidence>
<dbReference type="InterPro" id="IPR030960">
    <property type="entry name" value="DHQS/DOIS_N"/>
</dbReference>
<dbReference type="InterPro" id="IPR050071">
    <property type="entry name" value="Dehydroquinate_synthase"/>
</dbReference>
<evidence type="ECO:0000256" key="11">
    <source>
        <dbReference type="ARBA" id="ARBA00022490"/>
    </source>
</evidence>
<evidence type="ECO:0000256" key="8">
    <source>
        <dbReference type="ARBA" id="ARBA00005412"/>
    </source>
</evidence>
<evidence type="ECO:0000256" key="4">
    <source>
        <dbReference type="ARBA" id="ARBA00001947"/>
    </source>
</evidence>
<dbReference type="InterPro" id="IPR016037">
    <property type="entry name" value="DHQ_synth_AroB"/>
</dbReference>
<dbReference type="Pfam" id="PF24621">
    <property type="entry name" value="DHQS_C"/>
    <property type="match status" value="1"/>
</dbReference>
<dbReference type="GO" id="GO:0008652">
    <property type="term" value="P:amino acid biosynthetic process"/>
    <property type="evidence" value="ECO:0007669"/>
    <property type="project" value="UniProtKB-KW"/>
</dbReference>
<dbReference type="PIRSF" id="PIRSF001455">
    <property type="entry name" value="DHQ_synth"/>
    <property type="match status" value="1"/>
</dbReference>
<evidence type="ECO:0000256" key="20">
    <source>
        <dbReference type="NCBIfam" id="TIGR01357"/>
    </source>
</evidence>
<dbReference type="NCBIfam" id="TIGR01357">
    <property type="entry name" value="aroB"/>
    <property type="match status" value="1"/>
</dbReference>
<keyword evidence="17" id="KW-0057">Aromatic amino acid biosynthesis</keyword>
<dbReference type="InterPro" id="IPR030963">
    <property type="entry name" value="DHQ_synth_fam"/>
</dbReference>
<comment type="subcellular location">
    <subcellularLocation>
        <location evidence="6">Cytoplasm</location>
    </subcellularLocation>
</comment>
<evidence type="ECO:0000256" key="18">
    <source>
        <dbReference type="ARBA" id="ARBA00023239"/>
    </source>
</evidence>
<organism evidence="23">
    <name type="scientific">Thermodesulfobium narugense</name>
    <dbReference type="NCBI Taxonomy" id="184064"/>
    <lineage>
        <taxon>Bacteria</taxon>
        <taxon>Pseudomonadati</taxon>
        <taxon>Thermodesulfobiota</taxon>
        <taxon>Thermodesulfobiia</taxon>
        <taxon>Thermodesulfobiales</taxon>
        <taxon>Thermodesulfobiaceae</taxon>
        <taxon>Thermodesulfobium</taxon>
    </lineage>
</organism>
<keyword evidence="11" id="KW-0963">Cytoplasm</keyword>
<comment type="cofactor">
    <cofactor evidence="4">
        <name>Zn(2+)</name>
        <dbReference type="ChEBI" id="CHEBI:29105"/>
    </cofactor>
</comment>
<evidence type="ECO:0000256" key="17">
    <source>
        <dbReference type="ARBA" id="ARBA00023141"/>
    </source>
</evidence>
<protein>
    <recommendedName>
        <fullName evidence="10 20">3-dehydroquinate synthase</fullName>
        <ecNumber evidence="9 20">4.2.3.4</ecNumber>
    </recommendedName>
</protein>
<dbReference type="Gene3D" id="1.20.1090.10">
    <property type="entry name" value="Dehydroquinate synthase-like - alpha domain"/>
    <property type="match status" value="1"/>
</dbReference>
<name>A0A7C5PR37_9BACT</name>
<evidence type="ECO:0000256" key="16">
    <source>
        <dbReference type="ARBA" id="ARBA00023027"/>
    </source>
</evidence>
<dbReference type="AlphaFoldDB" id="A0A7C5PR37"/>
<dbReference type="GO" id="GO:0009423">
    <property type="term" value="P:chorismate biosynthetic process"/>
    <property type="evidence" value="ECO:0007669"/>
    <property type="project" value="UniProtKB-UniRule"/>
</dbReference>
<dbReference type="EMBL" id="DRUY01000211">
    <property type="protein sequence ID" value="HHI66154.1"/>
    <property type="molecule type" value="Genomic_DNA"/>
</dbReference>
<evidence type="ECO:0000256" key="5">
    <source>
        <dbReference type="ARBA" id="ARBA00003485"/>
    </source>
</evidence>
<dbReference type="GO" id="GO:0000166">
    <property type="term" value="F:nucleotide binding"/>
    <property type="evidence" value="ECO:0007669"/>
    <property type="project" value="UniProtKB-KW"/>
</dbReference>
<reference evidence="23" key="1">
    <citation type="journal article" date="2020" name="mSystems">
        <title>Genome- and Community-Level Interaction Insights into Carbon Utilization and Element Cycling Functions of Hydrothermarchaeota in Hydrothermal Sediment.</title>
        <authorList>
            <person name="Zhou Z."/>
            <person name="Liu Y."/>
            <person name="Xu W."/>
            <person name="Pan J."/>
            <person name="Luo Z.H."/>
            <person name="Li M."/>
        </authorList>
    </citation>
    <scope>NUCLEOTIDE SEQUENCE [LARGE SCALE GENOMIC DNA]</scope>
    <source>
        <strain evidence="23">SpSt-1019</strain>
    </source>
</reference>
<comment type="cofactor">
    <cofactor evidence="2">
        <name>NAD(+)</name>
        <dbReference type="ChEBI" id="CHEBI:57540"/>
    </cofactor>
</comment>
<sequence length="350" mass="39570">MVKTLNFESGNVSVYLDSIDKTLDEITKERYSKIVAVTHDVLLDIYNLKSIFESKNINIITLPEGEKTKSLAKFIELSKTFFEHSLDRYSHVIVVGGGVLGDLCGFLCSVYMRGISFSLVPTTLLSMVDSSIGGKNGIDLDFGKNLLGTFYHPKNIIVDLNFLKSLPKREISSGMAEIIKYAILENSLILEEIRKGEPDMERLVELSIDTKSKYVKEDERETTGKRALLNLGHTLGHAIEASTGFSRFTHGEAVSIGTCFASFFSYYLGHANIKFYEEVKSLFHKYNLPISYPSDLDVESIKQYILKDKKNISSQIRFVIPKNFSQVAVYPTDFPTIKDCLLNWIEYEKN</sequence>
<evidence type="ECO:0000259" key="21">
    <source>
        <dbReference type="Pfam" id="PF01761"/>
    </source>
</evidence>